<dbReference type="InterPro" id="IPR036291">
    <property type="entry name" value="NAD(P)-bd_dom_sf"/>
</dbReference>
<feature type="domain" description="Pyrroline-5-carboxylate reductase catalytic N-terminal" evidence="2">
    <location>
        <begin position="3"/>
        <end position="92"/>
    </location>
</feature>
<protein>
    <submittedName>
        <fullName evidence="3">NADP oxidoreductase</fullName>
    </submittedName>
</protein>
<dbReference type="InterPro" id="IPR051267">
    <property type="entry name" value="STEAP_metalloreductase"/>
</dbReference>
<gene>
    <name evidence="3" type="ORF">GCM10010185_68780</name>
</gene>
<dbReference type="GO" id="GO:0016491">
    <property type="term" value="F:oxidoreductase activity"/>
    <property type="evidence" value="ECO:0007669"/>
    <property type="project" value="UniProtKB-KW"/>
</dbReference>
<evidence type="ECO:0000313" key="4">
    <source>
        <dbReference type="Proteomes" id="UP000639606"/>
    </source>
</evidence>
<keyword evidence="1" id="KW-0560">Oxidoreductase</keyword>
<reference evidence="3" key="2">
    <citation type="submission" date="2020-09" db="EMBL/GenBank/DDBJ databases">
        <authorList>
            <person name="Sun Q."/>
            <person name="Ohkuma M."/>
        </authorList>
    </citation>
    <scope>NUCLEOTIDE SEQUENCE</scope>
    <source>
        <strain evidence="3">JCM 3313</strain>
    </source>
</reference>
<accession>A0A918EIJ9</accession>
<dbReference type="EMBL" id="BMRG01000028">
    <property type="protein sequence ID" value="GGP85265.1"/>
    <property type="molecule type" value="Genomic_DNA"/>
</dbReference>
<dbReference type="Proteomes" id="UP000639606">
    <property type="component" value="Unassembled WGS sequence"/>
</dbReference>
<name>A0A918EIJ9_9PSEU</name>
<reference evidence="3" key="1">
    <citation type="journal article" date="2014" name="Int. J. Syst. Evol. Microbiol.">
        <title>Complete genome sequence of Corynebacterium casei LMG S-19264T (=DSM 44701T), isolated from a smear-ripened cheese.</title>
        <authorList>
            <consortium name="US DOE Joint Genome Institute (JGI-PGF)"/>
            <person name="Walter F."/>
            <person name="Albersmeier A."/>
            <person name="Kalinowski J."/>
            <person name="Ruckert C."/>
        </authorList>
    </citation>
    <scope>NUCLEOTIDE SEQUENCE</scope>
    <source>
        <strain evidence="3">JCM 3313</strain>
    </source>
</reference>
<sequence>MNTIGFIGSGRVGGTVARLAAAAGHRVVVSNSRDPRTLADLVAELGPNARAATPAEAARAGDLVVVSTPLRVYRDLPVRPLAGKTVIDTCNYNPQRDGAIAELDTGATTSSELLQRHLPAAHVVKALNNIFFQTLRALPRPAGAPDRTALPIAGDHADAKSEVAAFLDGIGYDTLDAGPLAEGRRWQPGTPAHLVYAGESIQVAVPADLGKVREALTAATR</sequence>
<organism evidence="3 4">
    <name type="scientific">Saccharothrix coeruleofusca</name>
    <dbReference type="NCBI Taxonomy" id="33919"/>
    <lineage>
        <taxon>Bacteria</taxon>
        <taxon>Bacillati</taxon>
        <taxon>Actinomycetota</taxon>
        <taxon>Actinomycetes</taxon>
        <taxon>Pseudonocardiales</taxon>
        <taxon>Pseudonocardiaceae</taxon>
        <taxon>Saccharothrix</taxon>
    </lineage>
</organism>
<dbReference type="PANTHER" id="PTHR14239:SF10">
    <property type="entry name" value="REDUCTASE"/>
    <property type="match status" value="1"/>
</dbReference>
<dbReference type="AlphaFoldDB" id="A0A918EIJ9"/>
<dbReference type="InterPro" id="IPR028939">
    <property type="entry name" value="P5C_Rdtase_cat_N"/>
</dbReference>
<evidence type="ECO:0000259" key="2">
    <source>
        <dbReference type="Pfam" id="PF03807"/>
    </source>
</evidence>
<dbReference type="PANTHER" id="PTHR14239">
    <property type="entry name" value="DUDULIN-RELATED"/>
    <property type="match status" value="1"/>
</dbReference>
<dbReference type="Gene3D" id="3.40.50.720">
    <property type="entry name" value="NAD(P)-binding Rossmann-like Domain"/>
    <property type="match status" value="1"/>
</dbReference>
<proteinExistence type="predicted"/>
<evidence type="ECO:0000313" key="3">
    <source>
        <dbReference type="EMBL" id="GGP85265.1"/>
    </source>
</evidence>
<dbReference type="Pfam" id="PF03807">
    <property type="entry name" value="F420_oxidored"/>
    <property type="match status" value="1"/>
</dbReference>
<comment type="caution">
    <text evidence="3">The sequence shown here is derived from an EMBL/GenBank/DDBJ whole genome shotgun (WGS) entry which is preliminary data.</text>
</comment>
<keyword evidence="4" id="KW-1185">Reference proteome</keyword>
<dbReference type="SUPFAM" id="SSF51735">
    <property type="entry name" value="NAD(P)-binding Rossmann-fold domains"/>
    <property type="match status" value="1"/>
</dbReference>
<evidence type="ECO:0000256" key="1">
    <source>
        <dbReference type="ARBA" id="ARBA00023002"/>
    </source>
</evidence>